<evidence type="ECO:0000259" key="1">
    <source>
        <dbReference type="Pfam" id="PF01636"/>
    </source>
</evidence>
<dbReference type="EMBL" id="CP016757">
    <property type="protein sequence ID" value="ANZ45614.1"/>
    <property type="molecule type" value="Genomic_DNA"/>
</dbReference>
<gene>
    <name evidence="2" type="ORF">BED41_11340</name>
</gene>
<dbReference type="InterPro" id="IPR011009">
    <property type="entry name" value="Kinase-like_dom_sf"/>
</dbReference>
<organism evidence="2 3">
    <name type="scientific">Cloacibacillus porcorum</name>
    <dbReference type="NCBI Taxonomy" id="1197717"/>
    <lineage>
        <taxon>Bacteria</taxon>
        <taxon>Thermotogati</taxon>
        <taxon>Synergistota</taxon>
        <taxon>Synergistia</taxon>
        <taxon>Synergistales</taxon>
        <taxon>Synergistaceae</taxon>
        <taxon>Cloacibacillus</taxon>
    </lineage>
</organism>
<protein>
    <submittedName>
        <fullName evidence="2">Aminoglycoside phosphotransferase</fullName>
    </submittedName>
</protein>
<reference evidence="2" key="1">
    <citation type="submission" date="2016-08" db="EMBL/GenBank/DDBJ databases">
        <title>Complete genome of Cloacibacillus porcorum.</title>
        <authorList>
            <person name="Looft T."/>
            <person name="Bayles D.O."/>
            <person name="Alt D.P."/>
        </authorList>
    </citation>
    <scope>NUCLEOTIDE SEQUENCE [LARGE SCALE GENOMIC DNA]</scope>
    <source>
        <strain evidence="2">CL-84</strain>
    </source>
</reference>
<dbReference type="KEGG" id="cpor:BED41_11340"/>
<keyword evidence="3" id="KW-1185">Reference proteome</keyword>
<dbReference type="InterPro" id="IPR051678">
    <property type="entry name" value="AGP_Transferase"/>
</dbReference>
<sequence length="249" mass="27945">MKLEKIIAVRTSKTVFRDGDKCIKLFDQDHSKAKILSEAATHAKVEESGLNVPKVLEVTKAEGKWAIVYEFISGKTLDRLAGEAPEKADEYMERFVEAQLKINAAKAHSLEKLKDRLAESLFAADLPSATLYELHMRLESLPVGDRICHGDFAPSNLIVNGEDEDYIVDWSHAAQGVPAADAARTYLLFWLAGEIDGADRYLSLYCEKSGIAKAEIQKWIPLRAAERLAQGKAEEREFLLYWVNVVDYE</sequence>
<dbReference type="InterPro" id="IPR002575">
    <property type="entry name" value="Aminoglycoside_PTrfase"/>
</dbReference>
<proteinExistence type="predicted"/>
<feature type="domain" description="Aminoglycoside phosphotransferase" evidence="1">
    <location>
        <begin position="15"/>
        <end position="201"/>
    </location>
</feature>
<dbReference type="SUPFAM" id="SSF56112">
    <property type="entry name" value="Protein kinase-like (PK-like)"/>
    <property type="match status" value="1"/>
</dbReference>
<dbReference type="OrthoDB" id="9800774at2"/>
<dbReference type="Pfam" id="PF01636">
    <property type="entry name" value="APH"/>
    <property type="match status" value="1"/>
</dbReference>
<dbReference type="GeneID" id="83058439"/>
<keyword evidence="2" id="KW-0808">Transferase</keyword>
<dbReference type="PANTHER" id="PTHR21310">
    <property type="entry name" value="AMINOGLYCOSIDE PHOSPHOTRANSFERASE-RELATED-RELATED"/>
    <property type="match status" value="1"/>
</dbReference>
<accession>A0A1B2I6M4</accession>
<dbReference type="STRING" id="1197717.BED41_11340"/>
<dbReference type="Proteomes" id="UP000093044">
    <property type="component" value="Chromosome"/>
</dbReference>
<dbReference type="RefSeq" id="WP_066746252.1">
    <property type="nucleotide sequence ID" value="NZ_CP016757.1"/>
</dbReference>
<evidence type="ECO:0000313" key="2">
    <source>
        <dbReference type="EMBL" id="ANZ45614.1"/>
    </source>
</evidence>
<name>A0A1B2I6M4_9BACT</name>
<evidence type="ECO:0000313" key="3">
    <source>
        <dbReference type="Proteomes" id="UP000093044"/>
    </source>
</evidence>
<dbReference type="Gene3D" id="3.90.1200.10">
    <property type="match status" value="1"/>
</dbReference>
<dbReference type="GO" id="GO:0016740">
    <property type="term" value="F:transferase activity"/>
    <property type="evidence" value="ECO:0007669"/>
    <property type="project" value="UniProtKB-KW"/>
</dbReference>
<dbReference type="AlphaFoldDB" id="A0A1B2I6M4"/>